<proteinExistence type="predicted"/>
<dbReference type="AlphaFoldDB" id="A0A1G2SZJ1"/>
<organism evidence="1 2">
    <name type="scientific">Candidatus Zambryskibacteria bacterium RIFCSPHIGHO2_01_FULL_46_25</name>
    <dbReference type="NCBI Taxonomy" id="1802738"/>
    <lineage>
        <taxon>Bacteria</taxon>
        <taxon>Candidatus Zambryskiibacteriota</taxon>
    </lineage>
</organism>
<name>A0A1G2SZJ1_9BACT</name>
<protein>
    <recommendedName>
        <fullName evidence="3">Transglycosylase SLT domain-containing protein</fullName>
    </recommendedName>
</protein>
<evidence type="ECO:0008006" key="3">
    <source>
        <dbReference type="Google" id="ProtNLM"/>
    </source>
</evidence>
<dbReference type="Proteomes" id="UP000178107">
    <property type="component" value="Unassembled WGS sequence"/>
</dbReference>
<evidence type="ECO:0000313" key="2">
    <source>
        <dbReference type="Proteomes" id="UP000178107"/>
    </source>
</evidence>
<reference evidence="1 2" key="1">
    <citation type="journal article" date="2016" name="Nat. Commun.">
        <title>Thousands of microbial genomes shed light on interconnected biogeochemical processes in an aquifer system.</title>
        <authorList>
            <person name="Anantharaman K."/>
            <person name="Brown C.T."/>
            <person name="Hug L.A."/>
            <person name="Sharon I."/>
            <person name="Castelle C.J."/>
            <person name="Probst A.J."/>
            <person name="Thomas B.C."/>
            <person name="Singh A."/>
            <person name="Wilkins M.J."/>
            <person name="Karaoz U."/>
            <person name="Brodie E.L."/>
            <person name="Williams K.H."/>
            <person name="Hubbard S.S."/>
            <person name="Banfield J.F."/>
        </authorList>
    </citation>
    <scope>NUCLEOTIDE SEQUENCE [LARGE SCALE GENOMIC DNA]</scope>
</reference>
<gene>
    <name evidence="1" type="ORF">A2838_01550</name>
</gene>
<accession>A0A1G2SZJ1</accession>
<dbReference type="SUPFAM" id="SSF53955">
    <property type="entry name" value="Lysozyme-like"/>
    <property type="match status" value="1"/>
</dbReference>
<comment type="caution">
    <text evidence="1">The sequence shown here is derived from an EMBL/GenBank/DDBJ whole genome shotgun (WGS) entry which is preliminary data.</text>
</comment>
<evidence type="ECO:0000313" key="1">
    <source>
        <dbReference type="EMBL" id="OHA90272.1"/>
    </source>
</evidence>
<dbReference type="InterPro" id="IPR023346">
    <property type="entry name" value="Lysozyme-like_dom_sf"/>
</dbReference>
<dbReference type="EMBL" id="MHVH01000005">
    <property type="protein sequence ID" value="OHA90272.1"/>
    <property type="molecule type" value="Genomic_DNA"/>
</dbReference>
<sequence>MTFSSGALSVLPAITSPVTATDNGIEVQQISLEVKSEDYMPLTDPKNVEKFLNDYFAATPILAKIGKCESRNRHYNSKGEVLRGEKNTYDRGVMQINLLYHEKDAVKLGLDLHNIDDNVAYARYLYEKQGAKPWMSSSACWSKFAVGKFSESDEVAKK</sequence>